<organism evidence="2">
    <name type="scientific">marine metagenome</name>
    <dbReference type="NCBI Taxonomy" id="408172"/>
    <lineage>
        <taxon>unclassified sequences</taxon>
        <taxon>metagenomes</taxon>
        <taxon>ecological metagenomes</taxon>
    </lineage>
</organism>
<dbReference type="SUPFAM" id="SSF82185">
    <property type="entry name" value="Histone H3 K4-specific methyltransferase SET7/9 N-terminal domain"/>
    <property type="match status" value="1"/>
</dbReference>
<dbReference type="PANTHER" id="PTHR23084">
    <property type="entry name" value="PHOSPHATIDYLINOSITOL-4-PHOSPHATE 5-KINASE RELATED"/>
    <property type="match status" value="1"/>
</dbReference>
<dbReference type="EMBL" id="UINC01104088">
    <property type="protein sequence ID" value="SVC66982.1"/>
    <property type="molecule type" value="Genomic_DNA"/>
</dbReference>
<dbReference type="AlphaFoldDB" id="A0A382P4W7"/>
<gene>
    <name evidence="2" type="ORF">METZ01_LOCUS319836</name>
</gene>
<dbReference type="SMART" id="SM00698">
    <property type="entry name" value="MORN"/>
    <property type="match status" value="2"/>
</dbReference>
<dbReference type="Gene3D" id="2.20.110.10">
    <property type="entry name" value="Histone H3 K4-specific methyltransferase SET7/9 N-terminal domain"/>
    <property type="match status" value="2"/>
</dbReference>
<proteinExistence type="predicted"/>
<keyword evidence="1" id="KW-0677">Repeat</keyword>
<dbReference type="PANTHER" id="PTHR23084:SF263">
    <property type="entry name" value="MORN REPEAT-CONTAINING PROTEIN 1"/>
    <property type="match status" value="1"/>
</dbReference>
<sequence length="273" mass="31071">MKILIIIFFMFCTPLFAADDDHAQILKELLIDHLSEKELEVCGWVFNDAYPYTLQKLPNNHFYAVVGSDGRCEYGHGSDEESAFNDCEKWKKENGIPGTCKPFAIGKEIVWEESIKNTGKSSVVSNKSGCIQGNCENGQGTFIWDNGDQYVGAWKDGKPHGKGTFDWRNRTKFVGEWRDGKKHGYGAHSFQDGSNHIGKWKNGKKHGWVMTTGGNMGIQVYEWKDGVRGEWFGNLNWEYVFKDSHYTDGDIITNKDPTTLQNLVFVEEKLMET</sequence>
<dbReference type="InterPro" id="IPR003409">
    <property type="entry name" value="MORN"/>
</dbReference>
<reference evidence="2" key="1">
    <citation type="submission" date="2018-05" db="EMBL/GenBank/DDBJ databases">
        <authorList>
            <person name="Lanie J.A."/>
            <person name="Ng W.-L."/>
            <person name="Kazmierczak K.M."/>
            <person name="Andrzejewski T.M."/>
            <person name="Davidsen T.M."/>
            <person name="Wayne K.J."/>
            <person name="Tettelin H."/>
            <person name="Glass J.I."/>
            <person name="Rusch D."/>
            <person name="Podicherti R."/>
            <person name="Tsui H.-C.T."/>
            <person name="Winkler M.E."/>
        </authorList>
    </citation>
    <scope>NUCLEOTIDE SEQUENCE</scope>
</reference>
<protein>
    <recommendedName>
        <fullName evidence="3">MORN repeat protein</fullName>
    </recommendedName>
</protein>
<dbReference type="Pfam" id="PF02493">
    <property type="entry name" value="MORN"/>
    <property type="match status" value="4"/>
</dbReference>
<feature type="non-terminal residue" evidence="2">
    <location>
        <position position="273"/>
    </location>
</feature>
<evidence type="ECO:0000313" key="2">
    <source>
        <dbReference type="EMBL" id="SVC66982.1"/>
    </source>
</evidence>
<evidence type="ECO:0008006" key="3">
    <source>
        <dbReference type="Google" id="ProtNLM"/>
    </source>
</evidence>
<evidence type="ECO:0000256" key="1">
    <source>
        <dbReference type="ARBA" id="ARBA00022737"/>
    </source>
</evidence>
<name>A0A382P4W7_9ZZZZ</name>
<accession>A0A382P4W7</accession>